<dbReference type="Proteomes" id="UP000185491">
    <property type="component" value="Chromosome"/>
</dbReference>
<dbReference type="GO" id="GO:0097367">
    <property type="term" value="F:carbohydrate derivative binding"/>
    <property type="evidence" value="ECO:0007669"/>
    <property type="project" value="InterPro"/>
</dbReference>
<reference evidence="1 2" key="1">
    <citation type="submission" date="2014-08" db="EMBL/GenBank/DDBJ databases">
        <title>Complete genome sequence of Corynebacterium phocae M408/89/1(T)(=DSM 44612(T)), isolated from the common seal (Phoca vitulina).</title>
        <authorList>
            <person name="Ruckert C."/>
            <person name="Albersmeier A."/>
            <person name="Winkler A."/>
            <person name="Kalinowski J."/>
        </authorList>
    </citation>
    <scope>NUCLEOTIDE SEQUENCE [LARGE SCALE GENOMIC DNA]</scope>
    <source>
        <strain evidence="1 2">M408/89/1</strain>
    </source>
</reference>
<dbReference type="KEGG" id="cpho:CPHO_09590"/>
<sequence>MASSYWDPKDSYDPETVRFFDVAHEGAQVRALLPAVAQFSAALRGTQFRSALVIPTDLVAEACAHFVATQQGSLPVMVARPEALPPFVGALDLVIVVGERAVDDAVSRQLIAAAGRGATTVLIAPGSGPLSEDAPARTLVAPSLPTAAGLSPARFIAGLQLVFSSLGQAPEATEGYLAGIADQLDAELTSLSPERGAEVNPGRQLRDFAEAAHVIHTGGPIAKVVAAVWAAGGLGGTVVEPELVDQVLERRQSASQLAKTDDPFHDPYLDGPPLVGSKVISWGGYVRQEVRQGNEVPAQPNFLLVTPTDHDAHPLQLIVRAFAATAYNASA</sequence>
<dbReference type="AlphaFoldDB" id="A0A1L7D4N6"/>
<dbReference type="OrthoDB" id="4427542at2"/>
<accession>A0A1L7D4N6</accession>
<gene>
    <name evidence="1" type="ORF">CPHO_09590</name>
</gene>
<name>A0A1L7D4N6_9CORY</name>
<proteinExistence type="predicted"/>
<dbReference type="GO" id="GO:1901135">
    <property type="term" value="P:carbohydrate derivative metabolic process"/>
    <property type="evidence" value="ECO:0007669"/>
    <property type="project" value="InterPro"/>
</dbReference>
<dbReference type="InterPro" id="IPR046348">
    <property type="entry name" value="SIS_dom_sf"/>
</dbReference>
<dbReference type="EMBL" id="CP009249">
    <property type="protein sequence ID" value="APT93098.1"/>
    <property type="molecule type" value="Genomic_DNA"/>
</dbReference>
<dbReference type="SUPFAM" id="SSF53697">
    <property type="entry name" value="SIS domain"/>
    <property type="match status" value="1"/>
</dbReference>
<evidence type="ECO:0000313" key="2">
    <source>
        <dbReference type="Proteomes" id="UP000185491"/>
    </source>
</evidence>
<dbReference type="STRING" id="161895.CPHO_09590"/>
<dbReference type="RefSeq" id="WP_075735295.1">
    <property type="nucleotide sequence ID" value="NZ_CP009249.1"/>
</dbReference>
<evidence type="ECO:0000313" key="1">
    <source>
        <dbReference type="EMBL" id="APT93098.1"/>
    </source>
</evidence>
<protein>
    <submittedName>
        <fullName evidence="1">Uncharacterized protein</fullName>
    </submittedName>
</protein>
<organism evidence="1 2">
    <name type="scientific">Corynebacterium phocae</name>
    <dbReference type="NCBI Taxonomy" id="161895"/>
    <lineage>
        <taxon>Bacteria</taxon>
        <taxon>Bacillati</taxon>
        <taxon>Actinomycetota</taxon>
        <taxon>Actinomycetes</taxon>
        <taxon>Mycobacteriales</taxon>
        <taxon>Corynebacteriaceae</taxon>
        <taxon>Corynebacterium</taxon>
    </lineage>
</organism>
<keyword evidence="2" id="KW-1185">Reference proteome</keyword>